<proteinExistence type="predicted"/>
<protein>
    <recommendedName>
        <fullName evidence="4">C1q domain-containing protein</fullName>
    </recommendedName>
</protein>
<gene>
    <name evidence="2" type="ORF">IW15_16155</name>
</gene>
<reference evidence="2 3" key="1">
    <citation type="submission" date="2014-07" db="EMBL/GenBank/DDBJ databases">
        <title>Genome of Chryseobacterium soli DSM 19298.</title>
        <authorList>
            <person name="Stropko S.J."/>
            <person name="Pipes S.E."/>
            <person name="Newman J."/>
        </authorList>
    </citation>
    <scope>NUCLEOTIDE SEQUENCE [LARGE SCALE GENOMIC DNA]</scope>
    <source>
        <strain evidence="2 3">DSM 19298</strain>
    </source>
</reference>
<keyword evidence="1" id="KW-0732">Signal</keyword>
<dbReference type="RefSeq" id="WP_034713206.1">
    <property type="nucleotide sequence ID" value="NZ_JPRH01000007.1"/>
</dbReference>
<feature type="signal peptide" evidence="1">
    <location>
        <begin position="1"/>
        <end position="18"/>
    </location>
</feature>
<sequence>MKKILFFASVLMSPFVLAQVGINEINPSATLDIKSKGNTNATKALEVNNSSGTEIFTVLDNGNVGVNVANPTAKLHTNGSIRYENLPIVSGSLSPLAIKSDGTVGTYVPEPTKYLYMEMASSVTTSGFPLSDTGVYTNIPLTSAQSVTNTITAGFGTDASATLNVNSTAISSSNVRYLSFPDPGVYKINLTYYTSCTGSPADSSNNMLGIGTALFKASSASTSYSRQAVVRYNGLSRRNDTGTVIAGPYNFALPHTVFLIFETTAANEKIALFVNYGFGDTFTSNVCSFATPPGLSNKITMNISKL</sequence>
<name>A0A086A3M0_9FLAO</name>
<dbReference type="OrthoDB" id="1227422at2"/>
<dbReference type="STRING" id="445961.IW15_16155"/>
<comment type="caution">
    <text evidence="2">The sequence shown here is derived from an EMBL/GenBank/DDBJ whole genome shotgun (WGS) entry which is preliminary data.</text>
</comment>
<keyword evidence="3" id="KW-1185">Reference proteome</keyword>
<dbReference type="eggNOG" id="ENOG50311F9">
    <property type="taxonomic scope" value="Bacteria"/>
</dbReference>
<dbReference type="EMBL" id="JPRH01000007">
    <property type="protein sequence ID" value="KFF11284.1"/>
    <property type="molecule type" value="Genomic_DNA"/>
</dbReference>
<evidence type="ECO:0008006" key="4">
    <source>
        <dbReference type="Google" id="ProtNLM"/>
    </source>
</evidence>
<dbReference type="Proteomes" id="UP000028705">
    <property type="component" value="Unassembled WGS sequence"/>
</dbReference>
<evidence type="ECO:0000256" key="1">
    <source>
        <dbReference type="SAM" id="SignalP"/>
    </source>
</evidence>
<feature type="chain" id="PRO_5001802060" description="C1q domain-containing protein" evidence="1">
    <location>
        <begin position="19"/>
        <end position="306"/>
    </location>
</feature>
<evidence type="ECO:0000313" key="2">
    <source>
        <dbReference type="EMBL" id="KFF11284.1"/>
    </source>
</evidence>
<organism evidence="2 3">
    <name type="scientific">Chryseobacterium soli</name>
    <dbReference type="NCBI Taxonomy" id="445961"/>
    <lineage>
        <taxon>Bacteria</taxon>
        <taxon>Pseudomonadati</taxon>
        <taxon>Bacteroidota</taxon>
        <taxon>Flavobacteriia</taxon>
        <taxon>Flavobacteriales</taxon>
        <taxon>Weeksellaceae</taxon>
        <taxon>Chryseobacterium group</taxon>
        <taxon>Chryseobacterium</taxon>
    </lineage>
</organism>
<dbReference type="AlphaFoldDB" id="A0A086A3M0"/>
<evidence type="ECO:0000313" key="3">
    <source>
        <dbReference type="Proteomes" id="UP000028705"/>
    </source>
</evidence>
<accession>A0A086A3M0</accession>